<evidence type="ECO:0000313" key="4">
    <source>
        <dbReference type="EMBL" id="KLU90250.1"/>
    </source>
</evidence>
<dbReference type="EnsemblFungi" id="MAPG_09214T0">
    <property type="protein sequence ID" value="MAPG_09214T0"/>
    <property type="gene ID" value="MAPG_09214"/>
</dbReference>
<feature type="chain" id="PRO_5009385830" description="Secreted protein" evidence="3">
    <location>
        <begin position="23"/>
        <end position="141"/>
    </location>
</feature>
<feature type="compositionally biased region" description="Polar residues" evidence="1">
    <location>
        <begin position="45"/>
        <end position="54"/>
    </location>
</feature>
<reference evidence="5" key="5">
    <citation type="submission" date="2015-06" db="UniProtKB">
        <authorList>
            <consortium name="EnsemblFungi"/>
        </authorList>
    </citation>
    <scope>IDENTIFICATION</scope>
    <source>
        <strain evidence="5">ATCC 64411</strain>
    </source>
</reference>
<gene>
    <name evidence="4" type="ORF">MAPG_09214</name>
</gene>
<reference evidence="5" key="4">
    <citation type="journal article" date="2015" name="G3 (Bethesda)">
        <title>Genome sequences of three phytopathogenic species of the Magnaporthaceae family of fungi.</title>
        <authorList>
            <person name="Okagaki L.H."/>
            <person name="Nunes C.C."/>
            <person name="Sailsbery J."/>
            <person name="Clay B."/>
            <person name="Brown D."/>
            <person name="John T."/>
            <person name="Oh Y."/>
            <person name="Young N."/>
            <person name="Fitzgerald M."/>
            <person name="Haas B.J."/>
            <person name="Zeng Q."/>
            <person name="Young S."/>
            <person name="Adiconis X."/>
            <person name="Fan L."/>
            <person name="Levin J.Z."/>
            <person name="Mitchell T.K."/>
            <person name="Okubara P.A."/>
            <person name="Farman M.L."/>
            <person name="Kohn L.M."/>
            <person name="Birren B."/>
            <person name="Ma L.-J."/>
            <person name="Dean R.A."/>
        </authorList>
    </citation>
    <scope>NUCLEOTIDE SEQUENCE</scope>
    <source>
        <strain evidence="5">ATCC 64411 / 73-15</strain>
    </source>
</reference>
<evidence type="ECO:0000256" key="1">
    <source>
        <dbReference type="SAM" id="MobiDB-lite"/>
    </source>
</evidence>
<sequence>MTAPGLFFFFLPLFARQPPSWPAYLNVKEKQAESKQHKKWDNHGLSAQSASPQAPCNPALRQIREKGREGGNGRLTKRQKFRRFCSGPRRETIWVYFPSVGGPTQAVCVSVVHQVDRRMFGRWYVFFFFFFFFCVLLTRNP</sequence>
<dbReference type="AlphaFoldDB" id="A0A0C4E9D3"/>
<keyword evidence="2" id="KW-0812">Transmembrane</keyword>
<evidence type="ECO:0000313" key="5">
    <source>
        <dbReference type="EnsemblFungi" id="MAPG_09214T0"/>
    </source>
</evidence>
<reference evidence="4" key="2">
    <citation type="submission" date="2010-05" db="EMBL/GenBank/DDBJ databases">
        <title>The Genome Sequence of Magnaporthe poae strain ATCC 64411.</title>
        <authorList>
            <consortium name="The Broad Institute Genome Sequencing Platform"/>
            <consortium name="Broad Institute Genome Sequencing Center for Infectious Disease"/>
            <person name="Ma L.-J."/>
            <person name="Dead R."/>
            <person name="Young S."/>
            <person name="Zeng Q."/>
            <person name="Koehrsen M."/>
            <person name="Alvarado L."/>
            <person name="Berlin A."/>
            <person name="Chapman S.B."/>
            <person name="Chen Z."/>
            <person name="Freedman E."/>
            <person name="Gellesch M."/>
            <person name="Goldberg J."/>
            <person name="Griggs A."/>
            <person name="Gujja S."/>
            <person name="Heilman E.R."/>
            <person name="Heiman D."/>
            <person name="Hepburn T."/>
            <person name="Howarth C."/>
            <person name="Jen D."/>
            <person name="Larson L."/>
            <person name="Mehta T."/>
            <person name="Neiman D."/>
            <person name="Pearson M."/>
            <person name="Roberts A."/>
            <person name="Saif S."/>
            <person name="Shea T."/>
            <person name="Shenoy N."/>
            <person name="Sisk P."/>
            <person name="Stolte C."/>
            <person name="Sykes S."/>
            <person name="Walk T."/>
            <person name="White J."/>
            <person name="Yandava C."/>
            <person name="Haas B."/>
            <person name="Nusbaum C."/>
            <person name="Birren B."/>
        </authorList>
    </citation>
    <scope>NUCLEOTIDE SEQUENCE</scope>
    <source>
        <strain evidence="4">ATCC 64411</strain>
    </source>
</reference>
<evidence type="ECO:0000256" key="2">
    <source>
        <dbReference type="SAM" id="Phobius"/>
    </source>
</evidence>
<feature type="transmembrane region" description="Helical" evidence="2">
    <location>
        <begin position="120"/>
        <end position="138"/>
    </location>
</feature>
<evidence type="ECO:0000256" key="3">
    <source>
        <dbReference type="SAM" id="SignalP"/>
    </source>
</evidence>
<feature type="signal peptide" evidence="3">
    <location>
        <begin position="1"/>
        <end position="22"/>
    </location>
</feature>
<evidence type="ECO:0008006" key="7">
    <source>
        <dbReference type="Google" id="ProtNLM"/>
    </source>
</evidence>
<reference evidence="4" key="3">
    <citation type="submission" date="2011-03" db="EMBL/GenBank/DDBJ databases">
        <title>Annotation of Magnaporthe poae ATCC 64411.</title>
        <authorList>
            <person name="Ma L.-J."/>
            <person name="Dead R."/>
            <person name="Young S.K."/>
            <person name="Zeng Q."/>
            <person name="Gargeya S."/>
            <person name="Fitzgerald M."/>
            <person name="Haas B."/>
            <person name="Abouelleil A."/>
            <person name="Alvarado L."/>
            <person name="Arachchi H.M."/>
            <person name="Berlin A."/>
            <person name="Brown A."/>
            <person name="Chapman S.B."/>
            <person name="Chen Z."/>
            <person name="Dunbar C."/>
            <person name="Freedman E."/>
            <person name="Gearin G."/>
            <person name="Gellesch M."/>
            <person name="Goldberg J."/>
            <person name="Griggs A."/>
            <person name="Gujja S."/>
            <person name="Heiman D."/>
            <person name="Howarth C."/>
            <person name="Larson L."/>
            <person name="Lui A."/>
            <person name="MacDonald P.J.P."/>
            <person name="Mehta T."/>
            <person name="Montmayeur A."/>
            <person name="Murphy C."/>
            <person name="Neiman D."/>
            <person name="Pearson M."/>
            <person name="Priest M."/>
            <person name="Roberts A."/>
            <person name="Saif S."/>
            <person name="Shea T."/>
            <person name="Shenoy N."/>
            <person name="Sisk P."/>
            <person name="Stolte C."/>
            <person name="Sykes S."/>
            <person name="Yandava C."/>
            <person name="Wortman J."/>
            <person name="Nusbaum C."/>
            <person name="Birren B."/>
        </authorList>
    </citation>
    <scope>NUCLEOTIDE SEQUENCE</scope>
    <source>
        <strain evidence="4">ATCC 64411</strain>
    </source>
</reference>
<proteinExistence type="predicted"/>
<keyword evidence="6" id="KW-1185">Reference proteome</keyword>
<dbReference type="EMBL" id="ADBL01002254">
    <property type="status" value="NOT_ANNOTATED_CDS"/>
    <property type="molecule type" value="Genomic_DNA"/>
</dbReference>
<reference evidence="6" key="1">
    <citation type="submission" date="2010-05" db="EMBL/GenBank/DDBJ databases">
        <title>The genome sequence of Magnaporthe poae strain ATCC 64411.</title>
        <authorList>
            <person name="Ma L.-J."/>
            <person name="Dead R."/>
            <person name="Young S."/>
            <person name="Zeng Q."/>
            <person name="Koehrsen M."/>
            <person name="Alvarado L."/>
            <person name="Berlin A."/>
            <person name="Chapman S.B."/>
            <person name="Chen Z."/>
            <person name="Freedman E."/>
            <person name="Gellesch M."/>
            <person name="Goldberg J."/>
            <person name="Griggs A."/>
            <person name="Gujja S."/>
            <person name="Heilman E.R."/>
            <person name="Heiman D."/>
            <person name="Hepburn T."/>
            <person name="Howarth C."/>
            <person name="Jen D."/>
            <person name="Larson L."/>
            <person name="Mehta T."/>
            <person name="Neiman D."/>
            <person name="Pearson M."/>
            <person name="Roberts A."/>
            <person name="Saif S."/>
            <person name="Shea T."/>
            <person name="Shenoy N."/>
            <person name="Sisk P."/>
            <person name="Stolte C."/>
            <person name="Sykes S."/>
            <person name="Walk T."/>
            <person name="White J."/>
            <person name="Yandava C."/>
            <person name="Haas B."/>
            <person name="Nusbaum C."/>
            <person name="Birren B."/>
        </authorList>
    </citation>
    <scope>NUCLEOTIDE SEQUENCE [LARGE SCALE GENOMIC DNA]</scope>
    <source>
        <strain evidence="6">ATCC 64411 / 73-15</strain>
    </source>
</reference>
<keyword evidence="2" id="KW-1133">Transmembrane helix</keyword>
<evidence type="ECO:0000313" key="6">
    <source>
        <dbReference type="Proteomes" id="UP000011715"/>
    </source>
</evidence>
<dbReference type="VEuPathDB" id="FungiDB:MAPG_09214"/>
<dbReference type="EMBL" id="GL876974">
    <property type="protein sequence ID" value="KLU90250.1"/>
    <property type="molecule type" value="Genomic_DNA"/>
</dbReference>
<protein>
    <recommendedName>
        <fullName evidence="7">Secreted protein</fullName>
    </recommendedName>
</protein>
<organism evidence="5 6">
    <name type="scientific">Magnaporthiopsis poae (strain ATCC 64411 / 73-15)</name>
    <name type="common">Kentucky bluegrass fungus</name>
    <name type="synonym">Magnaporthe poae</name>
    <dbReference type="NCBI Taxonomy" id="644358"/>
    <lineage>
        <taxon>Eukaryota</taxon>
        <taxon>Fungi</taxon>
        <taxon>Dikarya</taxon>
        <taxon>Ascomycota</taxon>
        <taxon>Pezizomycotina</taxon>
        <taxon>Sordariomycetes</taxon>
        <taxon>Sordariomycetidae</taxon>
        <taxon>Magnaporthales</taxon>
        <taxon>Magnaporthaceae</taxon>
        <taxon>Magnaporthiopsis</taxon>
    </lineage>
</organism>
<feature type="region of interest" description="Disordered" evidence="1">
    <location>
        <begin position="35"/>
        <end position="55"/>
    </location>
</feature>
<dbReference type="Proteomes" id="UP000011715">
    <property type="component" value="Unassembled WGS sequence"/>
</dbReference>
<keyword evidence="3" id="KW-0732">Signal</keyword>
<keyword evidence="2" id="KW-0472">Membrane</keyword>
<accession>A0A0C4E9D3</accession>
<name>A0A0C4E9D3_MAGP6</name>